<evidence type="ECO:0000313" key="1">
    <source>
        <dbReference type="EMBL" id="CAI9159087.1"/>
    </source>
</evidence>
<evidence type="ECO:0008006" key="3">
    <source>
        <dbReference type="Google" id="ProtNLM"/>
    </source>
</evidence>
<organism evidence="1 2">
    <name type="scientific">Rangifer tarandus platyrhynchus</name>
    <name type="common">Svalbard reindeer</name>
    <dbReference type="NCBI Taxonomy" id="3082113"/>
    <lineage>
        <taxon>Eukaryota</taxon>
        <taxon>Metazoa</taxon>
        <taxon>Chordata</taxon>
        <taxon>Craniata</taxon>
        <taxon>Vertebrata</taxon>
        <taxon>Euteleostomi</taxon>
        <taxon>Mammalia</taxon>
        <taxon>Eutheria</taxon>
        <taxon>Laurasiatheria</taxon>
        <taxon>Artiodactyla</taxon>
        <taxon>Ruminantia</taxon>
        <taxon>Pecora</taxon>
        <taxon>Cervidae</taxon>
        <taxon>Odocoileinae</taxon>
        <taxon>Rangifer</taxon>
    </lineage>
</organism>
<dbReference type="Proteomes" id="UP001176941">
    <property type="component" value="Chromosome 18"/>
</dbReference>
<accession>A0ABN8YET5</accession>
<proteinExistence type="predicted"/>
<reference evidence="1" key="1">
    <citation type="submission" date="2023-04" db="EMBL/GenBank/DDBJ databases">
        <authorList>
            <consortium name="ELIXIR-Norway"/>
        </authorList>
    </citation>
    <scope>NUCLEOTIDE SEQUENCE [LARGE SCALE GENOMIC DNA]</scope>
</reference>
<name>A0ABN8YET5_RANTA</name>
<keyword evidence="2" id="KW-1185">Reference proteome</keyword>
<gene>
    <name evidence="1" type="ORF">MRATA1EN1_LOCUS8049</name>
</gene>
<sequence>MMNTWQKKMNRTEMLMKITVVIRMLITLTEMLAQAMALQDSQDLTGEVVDDVVPAEGQPHSRGCLNYRVGDTSCLGANSHGHVGGLTQDDGVP</sequence>
<protein>
    <recommendedName>
        <fullName evidence="3">Secreted protein</fullName>
    </recommendedName>
</protein>
<evidence type="ECO:0000313" key="2">
    <source>
        <dbReference type="Proteomes" id="UP001176941"/>
    </source>
</evidence>
<dbReference type="EMBL" id="OX459954">
    <property type="protein sequence ID" value="CAI9159087.1"/>
    <property type="molecule type" value="Genomic_DNA"/>
</dbReference>